<feature type="region of interest" description="Disordered" evidence="8">
    <location>
        <begin position="79"/>
        <end position="124"/>
    </location>
</feature>
<dbReference type="GO" id="GO:0016705">
    <property type="term" value="F:oxidoreductase activity, acting on paired donors, with incorporation or reduction of molecular oxygen"/>
    <property type="evidence" value="ECO:0007669"/>
    <property type="project" value="InterPro"/>
</dbReference>
<dbReference type="PANTHER" id="PTHR46300">
    <property type="entry name" value="P450, PUTATIVE (EUROFUNG)-RELATED-RELATED"/>
    <property type="match status" value="1"/>
</dbReference>
<dbReference type="GO" id="GO:0020037">
    <property type="term" value="F:heme binding"/>
    <property type="evidence" value="ECO:0007669"/>
    <property type="project" value="InterPro"/>
</dbReference>
<protein>
    <submittedName>
        <fullName evidence="9">Cytochrome P450</fullName>
    </submittedName>
</protein>
<gene>
    <name evidence="9" type="ORF">JVT61DRAFT_15265</name>
</gene>
<name>A0A8I2YSV3_9AGAM</name>
<dbReference type="GO" id="GO:0004497">
    <property type="term" value="F:monooxygenase activity"/>
    <property type="evidence" value="ECO:0007669"/>
    <property type="project" value="UniProtKB-KW"/>
</dbReference>
<organism evidence="9 10">
    <name type="scientific">Boletus reticuloceps</name>
    <dbReference type="NCBI Taxonomy" id="495285"/>
    <lineage>
        <taxon>Eukaryota</taxon>
        <taxon>Fungi</taxon>
        <taxon>Dikarya</taxon>
        <taxon>Basidiomycota</taxon>
        <taxon>Agaricomycotina</taxon>
        <taxon>Agaricomycetes</taxon>
        <taxon>Agaricomycetidae</taxon>
        <taxon>Boletales</taxon>
        <taxon>Boletineae</taxon>
        <taxon>Boletaceae</taxon>
        <taxon>Boletoideae</taxon>
        <taxon>Boletus</taxon>
    </lineage>
</organism>
<evidence type="ECO:0000256" key="1">
    <source>
        <dbReference type="ARBA" id="ARBA00001971"/>
    </source>
</evidence>
<dbReference type="Pfam" id="PF00067">
    <property type="entry name" value="p450"/>
    <property type="match status" value="1"/>
</dbReference>
<reference evidence="9" key="1">
    <citation type="submission" date="2021-03" db="EMBL/GenBank/DDBJ databases">
        <title>Evolutionary innovations through gain and loss of genes in the ectomycorrhizal Boletales.</title>
        <authorList>
            <person name="Wu G."/>
            <person name="Miyauchi S."/>
            <person name="Morin E."/>
            <person name="Yang Z.-L."/>
            <person name="Xu J."/>
            <person name="Martin F.M."/>
        </authorList>
    </citation>
    <scope>NUCLEOTIDE SEQUENCE</scope>
    <source>
        <strain evidence="9">BR01</strain>
    </source>
</reference>
<evidence type="ECO:0000256" key="3">
    <source>
        <dbReference type="ARBA" id="ARBA00022617"/>
    </source>
</evidence>
<dbReference type="EMBL" id="JAGFBS010000009">
    <property type="protein sequence ID" value="KAG6377459.1"/>
    <property type="molecule type" value="Genomic_DNA"/>
</dbReference>
<keyword evidence="10" id="KW-1185">Reference proteome</keyword>
<comment type="cofactor">
    <cofactor evidence="1">
        <name>heme</name>
        <dbReference type="ChEBI" id="CHEBI:30413"/>
    </cofactor>
</comment>
<keyword evidence="3" id="KW-0349">Heme</keyword>
<keyword evidence="5" id="KW-0560">Oxidoreductase</keyword>
<evidence type="ECO:0000256" key="5">
    <source>
        <dbReference type="ARBA" id="ARBA00023002"/>
    </source>
</evidence>
<keyword evidence="6" id="KW-0408">Iron</keyword>
<dbReference type="SUPFAM" id="SSF48264">
    <property type="entry name" value="Cytochrome P450"/>
    <property type="match status" value="1"/>
</dbReference>
<dbReference type="OrthoDB" id="2789670at2759"/>
<comment type="caution">
    <text evidence="9">The sequence shown here is derived from an EMBL/GenBank/DDBJ whole genome shotgun (WGS) entry which is preliminary data.</text>
</comment>
<sequence length="124" mass="14091">MMMVLNPAVQEKAQVEIDRDRLPTMDDRPLLPFIDAIFRETLRYSPAEARLRLLIPLNHVAVPHIAVDDDVYRGFRIPKGQWHTTKPGTPDPHSFIPERFLNDDGSLKPKTPNTSHLDSVDVSA</sequence>
<dbReference type="InterPro" id="IPR036396">
    <property type="entry name" value="Cyt_P450_sf"/>
</dbReference>
<evidence type="ECO:0000313" key="9">
    <source>
        <dbReference type="EMBL" id="KAG6377459.1"/>
    </source>
</evidence>
<dbReference type="Gene3D" id="1.10.630.10">
    <property type="entry name" value="Cytochrome P450"/>
    <property type="match status" value="1"/>
</dbReference>
<dbReference type="InterPro" id="IPR001128">
    <property type="entry name" value="Cyt_P450"/>
</dbReference>
<evidence type="ECO:0000256" key="8">
    <source>
        <dbReference type="SAM" id="MobiDB-lite"/>
    </source>
</evidence>
<keyword evidence="7" id="KW-0503">Monooxygenase</keyword>
<evidence type="ECO:0000256" key="7">
    <source>
        <dbReference type="ARBA" id="ARBA00023033"/>
    </source>
</evidence>
<accession>A0A8I2YSV3</accession>
<dbReference type="Proteomes" id="UP000683000">
    <property type="component" value="Unassembled WGS sequence"/>
</dbReference>
<dbReference type="InterPro" id="IPR050364">
    <property type="entry name" value="Cytochrome_P450_fung"/>
</dbReference>
<keyword evidence="4" id="KW-0479">Metal-binding</keyword>
<evidence type="ECO:0000256" key="4">
    <source>
        <dbReference type="ARBA" id="ARBA00022723"/>
    </source>
</evidence>
<dbReference type="AlphaFoldDB" id="A0A8I2YSV3"/>
<proteinExistence type="inferred from homology"/>
<evidence type="ECO:0000256" key="6">
    <source>
        <dbReference type="ARBA" id="ARBA00023004"/>
    </source>
</evidence>
<evidence type="ECO:0000256" key="2">
    <source>
        <dbReference type="ARBA" id="ARBA00010617"/>
    </source>
</evidence>
<comment type="similarity">
    <text evidence="2">Belongs to the cytochrome P450 family.</text>
</comment>
<dbReference type="GO" id="GO:0005506">
    <property type="term" value="F:iron ion binding"/>
    <property type="evidence" value="ECO:0007669"/>
    <property type="project" value="InterPro"/>
</dbReference>
<evidence type="ECO:0000313" key="10">
    <source>
        <dbReference type="Proteomes" id="UP000683000"/>
    </source>
</evidence>
<dbReference type="PANTHER" id="PTHR46300:SF7">
    <property type="entry name" value="P450, PUTATIVE (EUROFUNG)-RELATED"/>
    <property type="match status" value="1"/>
</dbReference>